<gene>
    <name evidence="1" type="ORF">GCM10022384_42260</name>
</gene>
<evidence type="ECO:0000313" key="2">
    <source>
        <dbReference type="Proteomes" id="UP001500034"/>
    </source>
</evidence>
<dbReference type="Proteomes" id="UP001500034">
    <property type="component" value="Unassembled WGS sequence"/>
</dbReference>
<accession>A0ABP7QY73</accession>
<reference evidence="2" key="1">
    <citation type="journal article" date="2019" name="Int. J. Syst. Evol. Microbiol.">
        <title>The Global Catalogue of Microorganisms (GCM) 10K type strain sequencing project: providing services to taxonomists for standard genome sequencing and annotation.</title>
        <authorList>
            <consortium name="The Broad Institute Genomics Platform"/>
            <consortium name="The Broad Institute Genome Sequencing Center for Infectious Disease"/>
            <person name="Wu L."/>
            <person name="Ma J."/>
        </authorList>
    </citation>
    <scope>NUCLEOTIDE SEQUENCE [LARGE SCALE GENOMIC DNA]</scope>
    <source>
        <strain evidence="2">JCM 17027</strain>
    </source>
</reference>
<sequence>MGAKSPWGKAVVIGGSYAGLVTARVLADFFDEVVLVERDAMDGETGVHPGAPQGHHAHAMLARAGRSWSGCFRDCARS</sequence>
<dbReference type="RefSeq" id="WP_345594385.1">
    <property type="nucleotide sequence ID" value="NZ_BAABCQ010000084.1"/>
</dbReference>
<dbReference type="SUPFAM" id="SSF51905">
    <property type="entry name" value="FAD/NAD(P)-binding domain"/>
    <property type="match status" value="1"/>
</dbReference>
<evidence type="ECO:0000313" key="1">
    <source>
        <dbReference type="EMBL" id="GAA3989855.1"/>
    </source>
</evidence>
<comment type="caution">
    <text evidence="1">The sequence shown here is derived from an EMBL/GenBank/DDBJ whole genome shotgun (WGS) entry which is preliminary data.</text>
</comment>
<keyword evidence="2" id="KW-1185">Reference proteome</keyword>
<protein>
    <submittedName>
        <fullName evidence="1">Uncharacterized protein</fullName>
    </submittedName>
</protein>
<dbReference type="EMBL" id="BAABCQ010000084">
    <property type="protein sequence ID" value="GAA3989855.1"/>
    <property type="molecule type" value="Genomic_DNA"/>
</dbReference>
<proteinExistence type="predicted"/>
<name>A0ABP7QY73_9ACTN</name>
<dbReference type="InterPro" id="IPR036188">
    <property type="entry name" value="FAD/NAD-bd_sf"/>
</dbReference>
<organism evidence="1 2">
    <name type="scientific">Streptomyces marokkonensis</name>
    <dbReference type="NCBI Taxonomy" id="324855"/>
    <lineage>
        <taxon>Bacteria</taxon>
        <taxon>Bacillati</taxon>
        <taxon>Actinomycetota</taxon>
        <taxon>Actinomycetes</taxon>
        <taxon>Kitasatosporales</taxon>
        <taxon>Streptomycetaceae</taxon>
        <taxon>Streptomyces</taxon>
    </lineage>
</organism>